<proteinExistence type="predicted"/>
<evidence type="ECO:0000313" key="6">
    <source>
        <dbReference type="EMBL" id="CAF1481608.1"/>
    </source>
</evidence>
<evidence type="ECO:0000313" key="7">
    <source>
        <dbReference type="EMBL" id="CAF4026657.1"/>
    </source>
</evidence>
<dbReference type="GO" id="GO:0032259">
    <property type="term" value="P:methylation"/>
    <property type="evidence" value="ECO:0007669"/>
    <property type="project" value="UniProtKB-KW"/>
</dbReference>
<dbReference type="PANTHER" id="PTHR11103:SF18">
    <property type="entry name" value="SLR1189 PROTEIN"/>
    <property type="match status" value="1"/>
</dbReference>
<comment type="caution">
    <text evidence="7">The sequence shown here is derived from an EMBL/GenBank/DDBJ whole genome shotgun (WGS) entry which is preliminary data.</text>
</comment>
<keyword evidence="2 4" id="KW-0808">Transferase</keyword>
<dbReference type="Proteomes" id="UP000663891">
    <property type="component" value="Unassembled WGS sequence"/>
</dbReference>
<feature type="binding site" evidence="4">
    <location>
        <position position="227"/>
    </location>
    <ligand>
        <name>Zn(2+)</name>
        <dbReference type="ChEBI" id="CHEBI:29105"/>
    </ligand>
</feature>
<dbReference type="GO" id="GO:0008168">
    <property type="term" value="F:methyltransferase activity"/>
    <property type="evidence" value="ECO:0007669"/>
    <property type="project" value="UniProtKB-UniRule"/>
</dbReference>
<keyword evidence="1 4" id="KW-0489">Methyltransferase</keyword>
<dbReference type="GO" id="GO:0046872">
    <property type="term" value="F:metal ion binding"/>
    <property type="evidence" value="ECO:0007669"/>
    <property type="project" value="UniProtKB-KW"/>
</dbReference>
<feature type="binding site" evidence="4">
    <location>
        <position position="297"/>
    </location>
    <ligand>
        <name>Zn(2+)</name>
        <dbReference type="ChEBI" id="CHEBI:29105"/>
    </ligand>
</feature>
<dbReference type="AlphaFoldDB" id="A0A819QMS6"/>
<dbReference type="Proteomes" id="UP000663881">
    <property type="component" value="Unassembled WGS sequence"/>
</dbReference>
<feature type="domain" description="Hcy-binding" evidence="5">
    <location>
        <begin position="4"/>
        <end position="311"/>
    </location>
</feature>
<comment type="cofactor">
    <cofactor evidence="4">
        <name>Zn(2+)</name>
        <dbReference type="ChEBI" id="CHEBI:29105"/>
    </cofactor>
</comment>
<dbReference type="PANTHER" id="PTHR11103">
    <property type="entry name" value="SLR1189 PROTEIN"/>
    <property type="match status" value="1"/>
</dbReference>
<dbReference type="InterPro" id="IPR036589">
    <property type="entry name" value="HCY_dom_sf"/>
</dbReference>
<keyword evidence="4" id="KW-0862">Zinc</keyword>
<evidence type="ECO:0000256" key="3">
    <source>
        <dbReference type="ARBA" id="ARBA00034478"/>
    </source>
</evidence>
<accession>A0A819QMS6</accession>
<dbReference type="Gene3D" id="3.20.20.330">
    <property type="entry name" value="Homocysteine-binding-like domain"/>
    <property type="match status" value="1"/>
</dbReference>
<dbReference type="SUPFAM" id="SSF82282">
    <property type="entry name" value="Homocysteine S-methyltransferase"/>
    <property type="match status" value="1"/>
</dbReference>
<sequence>MAKYRKQLPQLSNKYFISNGGLETTLFYKEHVELPCFASFHLLNDESKCQWIKNFFIKFAIIAQKYELGLILESNTWRASPDWMHKLGYSDQDMININRKAVELLSDIRKEYETEKCPIVINGCIGPRADGYNLTMIMSPEEAQKYHTTQINIMSNTKADLITAFTIIYPEEAIGIVRAAKEVNMPIAISFSVETNGKLPTGQTIKEAIELVDKATENTPIYYMINCSHPISFEDILVPGEAWVDRIHGIKGNASKKSHAELDQCKELDDGNPVEFGEHYRILLDKLKNLNILGGCCGTDHRHMEEVCKACLNIINQRQHKDH</sequence>
<dbReference type="OrthoDB" id="261426at2759"/>
<evidence type="ECO:0000256" key="2">
    <source>
        <dbReference type="ARBA" id="ARBA00022679"/>
    </source>
</evidence>
<feature type="binding site" evidence="4">
    <location>
        <position position="296"/>
    </location>
    <ligand>
        <name>Zn(2+)</name>
        <dbReference type="ChEBI" id="CHEBI:29105"/>
    </ligand>
</feature>
<keyword evidence="4" id="KW-0479">Metal-binding</keyword>
<organism evidence="7 8">
    <name type="scientific">Adineta steineri</name>
    <dbReference type="NCBI Taxonomy" id="433720"/>
    <lineage>
        <taxon>Eukaryota</taxon>
        <taxon>Metazoa</taxon>
        <taxon>Spiralia</taxon>
        <taxon>Gnathifera</taxon>
        <taxon>Rotifera</taxon>
        <taxon>Eurotatoria</taxon>
        <taxon>Bdelloidea</taxon>
        <taxon>Adinetida</taxon>
        <taxon>Adinetidae</taxon>
        <taxon>Adineta</taxon>
    </lineage>
</organism>
<gene>
    <name evidence="7" type="ORF">OKA104_LOCUS31310</name>
    <name evidence="6" type="ORF">VCS650_LOCUS41198</name>
</gene>
<name>A0A819QMS6_9BILA</name>
<comment type="pathway">
    <text evidence="3">Amino-acid biosynthesis; L-methionine biosynthesis via de novo pathway.</text>
</comment>
<reference evidence="7" key="1">
    <citation type="submission" date="2021-02" db="EMBL/GenBank/DDBJ databases">
        <authorList>
            <person name="Nowell W R."/>
        </authorList>
    </citation>
    <scope>NUCLEOTIDE SEQUENCE</scope>
</reference>
<dbReference type="InterPro" id="IPR003726">
    <property type="entry name" value="HCY_dom"/>
</dbReference>
<evidence type="ECO:0000313" key="8">
    <source>
        <dbReference type="Proteomes" id="UP000663881"/>
    </source>
</evidence>
<dbReference type="EMBL" id="CAJNON010001720">
    <property type="protein sequence ID" value="CAF1481608.1"/>
    <property type="molecule type" value="Genomic_DNA"/>
</dbReference>
<evidence type="ECO:0000256" key="1">
    <source>
        <dbReference type="ARBA" id="ARBA00022603"/>
    </source>
</evidence>
<dbReference type="PROSITE" id="PS50970">
    <property type="entry name" value="HCY"/>
    <property type="match status" value="1"/>
</dbReference>
<dbReference type="Pfam" id="PF02574">
    <property type="entry name" value="S-methyl_trans"/>
    <property type="match status" value="1"/>
</dbReference>
<evidence type="ECO:0000259" key="5">
    <source>
        <dbReference type="PROSITE" id="PS50970"/>
    </source>
</evidence>
<evidence type="ECO:0000256" key="4">
    <source>
        <dbReference type="PROSITE-ProRule" id="PRU00333"/>
    </source>
</evidence>
<dbReference type="EMBL" id="CAJOAY010003521">
    <property type="protein sequence ID" value="CAF4026657.1"/>
    <property type="molecule type" value="Genomic_DNA"/>
</dbReference>
<protein>
    <recommendedName>
        <fullName evidence="5">Hcy-binding domain-containing protein</fullName>
    </recommendedName>
</protein>